<proteinExistence type="predicted"/>
<evidence type="ECO:0000313" key="2">
    <source>
        <dbReference type="Proteomes" id="UP000636888"/>
    </source>
</evidence>
<gene>
    <name evidence="1" type="ORF">JFN93_05870</name>
</gene>
<name>A0A8J7LUW5_9BACT</name>
<evidence type="ECO:0000313" key="1">
    <source>
        <dbReference type="EMBL" id="MBJ6724225.1"/>
    </source>
</evidence>
<protein>
    <submittedName>
        <fullName evidence="1">Uncharacterized protein</fullName>
    </submittedName>
</protein>
<keyword evidence="2" id="KW-1185">Reference proteome</keyword>
<organism evidence="1 2">
    <name type="scientific">Geomesophilobacter sediminis</name>
    <dbReference type="NCBI Taxonomy" id="2798584"/>
    <lineage>
        <taxon>Bacteria</taxon>
        <taxon>Pseudomonadati</taxon>
        <taxon>Thermodesulfobacteriota</taxon>
        <taxon>Desulfuromonadia</taxon>
        <taxon>Geobacterales</taxon>
        <taxon>Geobacteraceae</taxon>
        <taxon>Geomesophilobacter</taxon>
    </lineage>
</organism>
<dbReference type="EMBL" id="JAEMHM010000004">
    <property type="protein sequence ID" value="MBJ6724225.1"/>
    <property type="molecule type" value="Genomic_DNA"/>
</dbReference>
<sequence length="90" mass="10093">MAGNAICGEYLKARAERRTNSFELWLSGYLTGLATYDKRVNRPEKMTAALGNTGTLLLDSYCKIHPLATFQEAAREMARTVCYGDARRKN</sequence>
<dbReference type="Proteomes" id="UP000636888">
    <property type="component" value="Unassembled WGS sequence"/>
</dbReference>
<dbReference type="AlphaFoldDB" id="A0A8J7LUW5"/>
<comment type="caution">
    <text evidence="1">The sequence shown here is derived from an EMBL/GenBank/DDBJ whole genome shotgun (WGS) entry which is preliminary data.</text>
</comment>
<reference evidence="1" key="1">
    <citation type="submission" date="2020-12" db="EMBL/GenBank/DDBJ databases">
        <title>Geomonas sp. Red875, isolated from river sediment.</title>
        <authorList>
            <person name="Xu Z."/>
            <person name="Zhang Z."/>
            <person name="Masuda Y."/>
            <person name="Itoh H."/>
            <person name="Senoo K."/>
        </authorList>
    </citation>
    <scope>NUCLEOTIDE SEQUENCE</scope>
    <source>
        <strain evidence="1">Red875</strain>
    </source>
</reference>
<accession>A0A8J7LUW5</accession>